<accession>A0A183IE88</accession>
<organism evidence="11">
    <name type="scientific">Soboliphyme baturini</name>
    <dbReference type="NCBI Taxonomy" id="241478"/>
    <lineage>
        <taxon>Eukaryota</taxon>
        <taxon>Metazoa</taxon>
        <taxon>Ecdysozoa</taxon>
        <taxon>Nematoda</taxon>
        <taxon>Enoplea</taxon>
        <taxon>Dorylaimia</taxon>
        <taxon>Dioctophymatida</taxon>
        <taxon>Dioctophymatoidea</taxon>
        <taxon>Soboliphymatidae</taxon>
        <taxon>Soboliphyme</taxon>
    </lineage>
</organism>
<dbReference type="Gene3D" id="2.130.10.10">
    <property type="entry name" value="YVTN repeat-like/Quinoprotein amine dehydrogenase"/>
    <property type="match status" value="1"/>
</dbReference>
<dbReference type="InterPro" id="IPR051980">
    <property type="entry name" value="WD_repeat_MORG1"/>
</dbReference>
<evidence type="ECO:0000256" key="4">
    <source>
        <dbReference type="ARBA" id="ARBA00022737"/>
    </source>
</evidence>
<dbReference type="PROSITE" id="PS00678">
    <property type="entry name" value="WD_REPEATS_1"/>
    <property type="match status" value="2"/>
</dbReference>
<evidence type="ECO:0000256" key="3">
    <source>
        <dbReference type="ARBA" id="ARBA00022574"/>
    </source>
</evidence>
<feature type="repeat" description="WD" evidence="8">
    <location>
        <begin position="58"/>
        <end position="99"/>
    </location>
</feature>
<evidence type="ECO:0000256" key="5">
    <source>
        <dbReference type="ARBA" id="ARBA00038145"/>
    </source>
</evidence>
<feature type="repeat" description="WD" evidence="8">
    <location>
        <begin position="100"/>
        <end position="141"/>
    </location>
</feature>
<dbReference type="InterPro" id="IPR001680">
    <property type="entry name" value="WD40_rpt"/>
</dbReference>
<dbReference type="PRINTS" id="PR00320">
    <property type="entry name" value="GPROTEINBRPT"/>
</dbReference>
<dbReference type="OrthoDB" id="71437at2759"/>
<protein>
    <recommendedName>
        <fullName evidence="6">WD repeat domain-containing protein 83</fullName>
    </recommendedName>
    <alternativeName>
        <fullName evidence="7">Mitogen-activated protein kinase organizer 1</fullName>
    </alternativeName>
</protein>
<dbReference type="PANTHER" id="PTHR22842">
    <property type="entry name" value="WD40 REPEAT PROTEIN"/>
    <property type="match status" value="1"/>
</dbReference>
<evidence type="ECO:0000256" key="7">
    <source>
        <dbReference type="ARBA" id="ARBA00042222"/>
    </source>
</evidence>
<keyword evidence="4" id="KW-0677">Repeat</keyword>
<keyword evidence="10" id="KW-1185">Reference proteome</keyword>
<dbReference type="GO" id="GO:0005737">
    <property type="term" value="C:cytoplasm"/>
    <property type="evidence" value="ECO:0007669"/>
    <property type="project" value="UniProtKB-SubCell"/>
</dbReference>
<dbReference type="Pfam" id="PF00400">
    <property type="entry name" value="WD40"/>
    <property type="match status" value="5"/>
</dbReference>
<name>A0A183IE88_9BILA</name>
<dbReference type="GO" id="GO:0071013">
    <property type="term" value="C:catalytic step 2 spliceosome"/>
    <property type="evidence" value="ECO:0007669"/>
    <property type="project" value="TreeGrafter"/>
</dbReference>
<evidence type="ECO:0000256" key="1">
    <source>
        <dbReference type="ARBA" id="ARBA00004496"/>
    </source>
</evidence>
<evidence type="ECO:0000256" key="8">
    <source>
        <dbReference type="PROSITE-ProRule" id="PRU00221"/>
    </source>
</evidence>
<dbReference type="AlphaFoldDB" id="A0A183IE88"/>
<dbReference type="SMART" id="SM00320">
    <property type="entry name" value="WD40"/>
    <property type="match status" value="7"/>
</dbReference>
<dbReference type="GO" id="GO:0000398">
    <property type="term" value="P:mRNA splicing, via spliceosome"/>
    <property type="evidence" value="ECO:0007669"/>
    <property type="project" value="TreeGrafter"/>
</dbReference>
<dbReference type="PANTHER" id="PTHR22842:SF3">
    <property type="entry name" value="WD REPEAT DOMAIN-CONTAINING PROTEIN 83"/>
    <property type="match status" value="1"/>
</dbReference>
<dbReference type="InterPro" id="IPR020472">
    <property type="entry name" value="WD40_PAC1"/>
</dbReference>
<comment type="similarity">
    <text evidence="5">Belongs to the WD repeat MORG1 family.</text>
</comment>
<reference evidence="11" key="1">
    <citation type="submission" date="2016-06" db="UniProtKB">
        <authorList>
            <consortium name="WormBaseParasite"/>
        </authorList>
    </citation>
    <scope>IDENTIFICATION</scope>
</reference>
<dbReference type="InterPro" id="IPR015943">
    <property type="entry name" value="WD40/YVTN_repeat-like_dom_sf"/>
</dbReference>
<comment type="subcellular location">
    <subcellularLocation>
        <location evidence="1">Cytoplasm</location>
    </subcellularLocation>
</comment>
<dbReference type="WBParaSite" id="SBAD_0000202201-mRNA-1">
    <property type="protein sequence ID" value="SBAD_0000202201-mRNA-1"/>
    <property type="gene ID" value="SBAD_0000202201"/>
</dbReference>
<dbReference type="InterPro" id="IPR019775">
    <property type="entry name" value="WD40_repeat_CS"/>
</dbReference>
<evidence type="ECO:0000256" key="2">
    <source>
        <dbReference type="ARBA" id="ARBA00022490"/>
    </source>
</evidence>
<dbReference type="Proteomes" id="UP000270296">
    <property type="component" value="Unassembled WGS sequence"/>
</dbReference>
<dbReference type="EMBL" id="UZAM01007011">
    <property type="protein sequence ID" value="VDO95944.1"/>
    <property type="molecule type" value="Genomic_DNA"/>
</dbReference>
<evidence type="ECO:0000313" key="9">
    <source>
        <dbReference type="EMBL" id="VDO95944.1"/>
    </source>
</evidence>
<dbReference type="CDD" id="cd00200">
    <property type="entry name" value="WD40"/>
    <property type="match status" value="1"/>
</dbReference>
<dbReference type="PROSITE" id="PS50082">
    <property type="entry name" value="WD_REPEATS_2"/>
    <property type="match status" value="3"/>
</dbReference>
<gene>
    <name evidence="9" type="ORF">SBAD_LOCUS1932</name>
</gene>
<keyword evidence="3 8" id="KW-0853">WD repeat</keyword>
<keyword evidence="2" id="KW-0963">Cytoplasm</keyword>
<proteinExistence type="inferred from homology"/>
<evidence type="ECO:0000313" key="10">
    <source>
        <dbReference type="Proteomes" id="UP000270296"/>
    </source>
</evidence>
<reference evidence="9 10" key="2">
    <citation type="submission" date="2018-11" db="EMBL/GenBank/DDBJ databases">
        <authorList>
            <consortium name="Pathogen Informatics"/>
        </authorList>
    </citation>
    <scope>NUCLEOTIDE SEQUENCE [LARGE SCALE GENOMIC DNA]</scope>
</reference>
<dbReference type="PROSITE" id="PS50294">
    <property type="entry name" value="WD_REPEATS_REGION"/>
    <property type="match status" value="1"/>
</dbReference>
<evidence type="ECO:0000256" key="6">
    <source>
        <dbReference type="ARBA" id="ARBA00040453"/>
    </source>
</evidence>
<dbReference type="InterPro" id="IPR036322">
    <property type="entry name" value="WD40_repeat_dom_sf"/>
</dbReference>
<evidence type="ECO:0000313" key="11">
    <source>
        <dbReference type="WBParaSite" id="SBAD_0000202201-mRNA-1"/>
    </source>
</evidence>
<sequence>MNQKLPSKISTVIDCKQGAVRAVRFNVDGNYCVTCGADKTLKLWNPARPDGALLLKTYFGHGYEVLDAVCSSDSAKIASCGKDKNVIVWDVESGKVLQKFRGHAGVINSVDLNENSNVVISASQDSSVRAWDLNSRRRDPIQVMDEATDNVLSVSVSEHEILSGSADCYIRRYDLRQGMMFSDFVGKSVTCASFSGDGQCSLVSSLDSTVRLLDNSSGELLADFTGHKNTQYKLESCMLLADTHVLSGSEDGKIYCWDLLHGNLKCKLNLPVSCAVHSLSPHPDSKSLLSAAFSRVYLWTCPEEEDESETS</sequence>
<feature type="repeat" description="WD" evidence="8">
    <location>
        <begin position="13"/>
        <end position="45"/>
    </location>
</feature>
<dbReference type="SUPFAM" id="SSF50978">
    <property type="entry name" value="WD40 repeat-like"/>
    <property type="match status" value="1"/>
</dbReference>